<dbReference type="InterPro" id="IPR002686">
    <property type="entry name" value="Transposase_17"/>
</dbReference>
<dbReference type="PANTHER" id="PTHR36966">
    <property type="entry name" value="REP-ASSOCIATED TYROSINE TRANSPOSASE"/>
    <property type="match status" value="1"/>
</dbReference>
<organism evidence="3 4">
    <name type="scientific">Pedobacter riviphilus</name>
    <dbReference type="NCBI Taxonomy" id="2766984"/>
    <lineage>
        <taxon>Bacteria</taxon>
        <taxon>Pseudomonadati</taxon>
        <taxon>Bacteroidota</taxon>
        <taxon>Sphingobacteriia</taxon>
        <taxon>Sphingobacteriales</taxon>
        <taxon>Sphingobacteriaceae</taxon>
        <taxon>Pedobacter</taxon>
    </lineage>
</organism>
<accession>A0ABX6TPP9</accession>
<protein>
    <submittedName>
        <fullName evidence="3">Transposase</fullName>
    </submittedName>
</protein>
<dbReference type="SUPFAM" id="SSF143422">
    <property type="entry name" value="Transposase IS200-like"/>
    <property type="match status" value="1"/>
</dbReference>
<name>A0ABX6TPP9_9SPHI</name>
<keyword evidence="1" id="KW-0472">Membrane</keyword>
<dbReference type="SMART" id="SM01321">
    <property type="entry name" value="Y1_Tnp"/>
    <property type="match status" value="1"/>
</dbReference>
<feature type="transmembrane region" description="Helical" evidence="1">
    <location>
        <begin position="12"/>
        <end position="33"/>
    </location>
</feature>
<evidence type="ECO:0000313" key="3">
    <source>
        <dbReference type="EMBL" id="QNR87013.1"/>
    </source>
</evidence>
<keyword evidence="4" id="KW-1185">Reference proteome</keyword>
<keyword evidence="1" id="KW-1133">Transmembrane helix</keyword>
<keyword evidence="1" id="KW-0812">Transmembrane</keyword>
<evidence type="ECO:0000256" key="1">
    <source>
        <dbReference type="SAM" id="Phobius"/>
    </source>
</evidence>
<dbReference type="EMBL" id="CP061171">
    <property type="protein sequence ID" value="QNR87013.1"/>
    <property type="molecule type" value="Genomic_DNA"/>
</dbReference>
<reference evidence="3 4" key="1">
    <citation type="submission" date="2020-09" db="EMBL/GenBank/DDBJ databases">
        <title>Pedobacter sp. SW-16 isolated from soil near Yeocheon.</title>
        <authorList>
            <person name="Im H.S."/>
            <person name="Joung Y."/>
            <person name="Lee S.-S."/>
        </authorList>
    </citation>
    <scope>NUCLEOTIDE SEQUENCE [LARGE SCALE GENOMIC DNA]</scope>
    <source>
        <strain evidence="3 4">SW-16</strain>
    </source>
</reference>
<evidence type="ECO:0000259" key="2">
    <source>
        <dbReference type="SMART" id="SM01321"/>
    </source>
</evidence>
<dbReference type="InterPro" id="IPR036515">
    <property type="entry name" value="Transposase_17_sf"/>
</dbReference>
<dbReference type="PANTHER" id="PTHR36966:SF1">
    <property type="entry name" value="REP-ASSOCIATED TYROSINE TRANSPOSASE"/>
    <property type="match status" value="1"/>
</dbReference>
<dbReference type="NCBIfam" id="NF047646">
    <property type="entry name" value="REP_Tyr_transpos"/>
    <property type="match status" value="1"/>
</dbReference>
<dbReference type="Gene3D" id="3.30.70.1290">
    <property type="entry name" value="Transposase IS200-like"/>
    <property type="match status" value="1"/>
</dbReference>
<evidence type="ECO:0000313" key="4">
    <source>
        <dbReference type="Proteomes" id="UP000516439"/>
    </source>
</evidence>
<proteinExistence type="predicted"/>
<dbReference type="InterPro" id="IPR052715">
    <property type="entry name" value="RAYT_transposase"/>
</dbReference>
<dbReference type="RefSeq" id="WP_190329031.1">
    <property type="nucleotide sequence ID" value="NZ_CP061171.1"/>
</dbReference>
<feature type="domain" description="Transposase IS200-like" evidence="2">
    <location>
        <begin position="10"/>
        <end position="148"/>
    </location>
</feature>
<gene>
    <name evidence="3" type="ORF">H9N25_11825</name>
</gene>
<dbReference type="Pfam" id="PF01797">
    <property type="entry name" value="Y1_Tnp"/>
    <property type="match status" value="1"/>
</dbReference>
<sequence>MSRKYKFYNKEGLYFVSFATVYWIDVFVRLQYFNILIAGLDYCRKNKGMEIYCWCIMPSHVHLIFSAKNNNPGDTLRDFKVHTSKKLQKEISENIQESRREWLLWMFKRAGEKNSNVTNGQFWQQHNKPIELWSNEVIDQKVDYIHNNPVEAGFVAEDYHWKYSSAIDFSGEKGLLEIDII</sequence>
<dbReference type="Proteomes" id="UP000516439">
    <property type="component" value="Chromosome"/>
</dbReference>